<evidence type="ECO:0000256" key="5">
    <source>
        <dbReference type="ARBA" id="ARBA00022777"/>
    </source>
</evidence>
<dbReference type="PROSITE" id="PS00107">
    <property type="entry name" value="PROTEIN_KINASE_ATP"/>
    <property type="match status" value="1"/>
</dbReference>
<dbReference type="EMBL" id="MCFE01000123">
    <property type="protein sequence ID" value="ORX97930.1"/>
    <property type="molecule type" value="Genomic_DNA"/>
</dbReference>
<feature type="compositionally biased region" description="Polar residues" evidence="10">
    <location>
        <begin position="98"/>
        <end position="109"/>
    </location>
</feature>
<proteinExistence type="predicted"/>
<feature type="domain" description="Protein kinase" evidence="11">
    <location>
        <begin position="197"/>
        <end position="549"/>
    </location>
</feature>
<dbReference type="OrthoDB" id="68483at2759"/>
<evidence type="ECO:0000256" key="10">
    <source>
        <dbReference type="SAM" id="MobiDB-lite"/>
    </source>
</evidence>
<dbReference type="AlphaFoldDB" id="A0A1Y1YIT8"/>
<accession>A0A1Y1YIT8</accession>
<feature type="compositionally biased region" description="Polar residues" evidence="10">
    <location>
        <begin position="1"/>
        <end position="23"/>
    </location>
</feature>
<gene>
    <name evidence="12" type="ORF">K493DRAFT_280856</name>
</gene>
<dbReference type="FunCoup" id="A0A1Y1YIT8">
    <property type="interactions" value="864"/>
</dbReference>
<dbReference type="PANTHER" id="PTHR43895">
    <property type="entry name" value="CALCIUM/CALMODULIN-DEPENDENT PROTEIN KINASE KINASE-RELATED"/>
    <property type="match status" value="1"/>
</dbReference>
<dbReference type="InterPro" id="IPR017441">
    <property type="entry name" value="Protein_kinase_ATP_BS"/>
</dbReference>
<dbReference type="GO" id="GO:0005524">
    <property type="term" value="F:ATP binding"/>
    <property type="evidence" value="ECO:0007669"/>
    <property type="project" value="UniProtKB-UniRule"/>
</dbReference>
<dbReference type="SMART" id="SM00220">
    <property type="entry name" value="S_TKc"/>
    <property type="match status" value="1"/>
</dbReference>
<evidence type="ECO:0000256" key="2">
    <source>
        <dbReference type="ARBA" id="ARBA00022527"/>
    </source>
</evidence>
<comment type="catalytic activity">
    <reaction evidence="8">
        <text>L-seryl-[protein] + ATP = O-phospho-L-seryl-[protein] + ADP + H(+)</text>
        <dbReference type="Rhea" id="RHEA:17989"/>
        <dbReference type="Rhea" id="RHEA-COMP:9863"/>
        <dbReference type="Rhea" id="RHEA-COMP:11604"/>
        <dbReference type="ChEBI" id="CHEBI:15378"/>
        <dbReference type="ChEBI" id="CHEBI:29999"/>
        <dbReference type="ChEBI" id="CHEBI:30616"/>
        <dbReference type="ChEBI" id="CHEBI:83421"/>
        <dbReference type="ChEBI" id="CHEBI:456216"/>
        <dbReference type="EC" id="2.7.11.1"/>
    </reaction>
</comment>
<reference evidence="12 13" key="1">
    <citation type="submission" date="2016-07" db="EMBL/GenBank/DDBJ databases">
        <title>Pervasive Adenine N6-methylation of Active Genes in Fungi.</title>
        <authorList>
            <consortium name="DOE Joint Genome Institute"/>
            <person name="Mondo S.J."/>
            <person name="Dannebaum R.O."/>
            <person name="Kuo R.C."/>
            <person name="Labutti K."/>
            <person name="Haridas S."/>
            <person name="Kuo A."/>
            <person name="Salamov A."/>
            <person name="Ahrendt S.R."/>
            <person name="Lipzen A."/>
            <person name="Sullivan W."/>
            <person name="Andreopoulos W.B."/>
            <person name="Clum A."/>
            <person name="Lindquist E."/>
            <person name="Daum C."/>
            <person name="Ramamoorthy G.K."/>
            <person name="Gryganskyi A."/>
            <person name="Culley D."/>
            <person name="Magnuson J.K."/>
            <person name="James T.Y."/>
            <person name="O'Malley M.A."/>
            <person name="Stajich J.E."/>
            <person name="Spatafora J.W."/>
            <person name="Visel A."/>
            <person name="Grigoriev I.V."/>
        </authorList>
    </citation>
    <scope>NUCLEOTIDE SEQUENCE [LARGE SCALE GENOMIC DNA]</scope>
    <source>
        <strain evidence="12 13">CBS 931.73</strain>
    </source>
</reference>
<evidence type="ECO:0000313" key="13">
    <source>
        <dbReference type="Proteomes" id="UP000193498"/>
    </source>
</evidence>
<keyword evidence="3" id="KW-0808">Transferase</keyword>
<feature type="compositionally biased region" description="Polar residues" evidence="10">
    <location>
        <begin position="65"/>
        <end position="83"/>
    </location>
</feature>
<evidence type="ECO:0000256" key="8">
    <source>
        <dbReference type="ARBA" id="ARBA00048679"/>
    </source>
</evidence>
<feature type="compositionally biased region" description="Polar residues" evidence="10">
    <location>
        <begin position="149"/>
        <end position="158"/>
    </location>
</feature>
<feature type="binding site" evidence="9">
    <location>
        <position position="226"/>
    </location>
    <ligand>
        <name>ATP</name>
        <dbReference type="ChEBI" id="CHEBI:30616"/>
    </ligand>
</feature>
<keyword evidence="13" id="KW-1185">Reference proteome</keyword>
<keyword evidence="5 12" id="KW-0418">Kinase</keyword>
<feature type="compositionally biased region" description="Low complexity" evidence="10">
    <location>
        <begin position="24"/>
        <end position="35"/>
    </location>
</feature>
<keyword evidence="2" id="KW-0723">Serine/threonine-protein kinase</keyword>
<feature type="region of interest" description="Disordered" evidence="10">
    <location>
        <begin position="121"/>
        <end position="169"/>
    </location>
</feature>
<dbReference type="Gene3D" id="1.10.510.10">
    <property type="entry name" value="Transferase(Phosphotransferase) domain 1"/>
    <property type="match status" value="1"/>
</dbReference>
<evidence type="ECO:0000256" key="6">
    <source>
        <dbReference type="ARBA" id="ARBA00022840"/>
    </source>
</evidence>
<dbReference type="SUPFAM" id="SSF56112">
    <property type="entry name" value="Protein kinase-like (PK-like)"/>
    <property type="match status" value="1"/>
</dbReference>
<dbReference type="EC" id="2.7.11.1" evidence="1"/>
<feature type="compositionally biased region" description="Basic and acidic residues" evidence="10">
    <location>
        <begin position="85"/>
        <end position="97"/>
    </location>
</feature>
<evidence type="ECO:0000313" key="12">
    <source>
        <dbReference type="EMBL" id="ORX97930.1"/>
    </source>
</evidence>
<dbReference type="InterPro" id="IPR000719">
    <property type="entry name" value="Prot_kinase_dom"/>
</dbReference>
<dbReference type="PROSITE" id="PS50011">
    <property type="entry name" value="PROTEIN_KINASE_DOM"/>
    <property type="match status" value="1"/>
</dbReference>
<comment type="catalytic activity">
    <reaction evidence="7">
        <text>L-threonyl-[protein] + ATP = O-phospho-L-threonyl-[protein] + ADP + H(+)</text>
        <dbReference type="Rhea" id="RHEA:46608"/>
        <dbReference type="Rhea" id="RHEA-COMP:11060"/>
        <dbReference type="Rhea" id="RHEA-COMP:11605"/>
        <dbReference type="ChEBI" id="CHEBI:15378"/>
        <dbReference type="ChEBI" id="CHEBI:30013"/>
        <dbReference type="ChEBI" id="CHEBI:30616"/>
        <dbReference type="ChEBI" id="CHEBI:61977"/>
        <dbReference type="ChEBI" id="CHEBI:456216"/>
        <dbReference type="EC" id="2.7.11.1"/>
    </reaction>
</comment>
<dbReference type="Pfam" id="PF00069">
    <property type="entry name" value="Pkinase"/>
    <property type="match status" value="2"/>
</dbReference>
<name>A0A1Y1YIT8_9FUNG</name>
<dbReference type="GO" id="GO:0004674">
    <property type="term" value="F:protein serine/threonine kinase activity"/>
    <property type="evidence" value="ECO:0007669"/>
    <property type="project" value="UniProtKB-KW"/>
</dbReference>
<keyword evidence="6 9" id="KW-0067">ATP-binding</keyword>
<dbReference type="Gene3D" id="3.30.200.20">
    <property type="entry name" value="Phosphorylase Kinase, domain 1"/>
    <property type="match status" value="1"/>
</dbReference>
<sequence>MTTQGHSGLVKTSTSSQCSNGVLSTTTSSISDKTTPQSPNSYVEEYWTQPTPSALTTPRKEETSFAISTPTSLNSEGFPTPNSEPARRHSSMEDHSPTHSASSTPIRNPTSQLKVNLFPMHSGNARSYSDSPVSGSSGYPHSPEAHRPSISSVHSFSSGDRHKHKTRGEFTDNDVLETSKITVEYDPTTGNKIINNYMIIKELGRGCHGKVKLCRDIETGVLYAIKIVEKFSRRRLGQRQDQSSSLNKIRKEIAILKKCHHPHVVRLHEVIDDPEAKKIYLVLEYVDGGEMRWRDEDDQPVLSLSTSRHIFRDVVLGLEYLHHQGIIHRDIKPANLLRTRSGVVKITDFGVSYFSRNRNSQAFQPHLHMDNGRNSISHIRKDSRSSTSLQSINEYESTDSFHASQNSVNETDELELAKTAGSPAFFAPELCFPGEEYLDIPAPDHQSPSTEPDTMMDRRGSRASLLKPPITKAIDIWALGVTLYCLVFGRCPFMAETEYELFHLIPKKPLEFPDDVPIPDTLKDLLLRLLEKDPLQRMTLEETKRHPWVIEDLANPEQWYHDTDPCNYEPLKVTEEDVKKAVTFKDRLRKHIRKLSSSLSHMGASLGFRRKSKSGFE</sequence>
<feature type="region of interest" description="Disordered" evidence="10">
    <location>
        <begin position="367"/>
        <end position="390"/>
    </location>
</feature>
<dbReference type="GO" id="GO:0007165">
    <property type="term" value="P:signal transduction"/>
    <property type="evidence" value="ECO:0007669"/>
    <property type="project" value="TreeGrafter"/>
</dbReference>
<dbReference type="PANTHER" id="PTHR43895:SF152">
    <property type="entry name" value="SERINE_THREONINE-PROTEIN KINASE TOS3"/>
    <property type="match status" value="1"/>
</dbReference>
<dbReference type="Proteomes" id="UP000193498">
    <property type="component" value="Unassembled WGS sequence"/>
</dbReference>
<evidence type="ECO:0000256" key="4">
    <source>
        <dbReference type="ARBA" id="ARBA00022741"/>
    </source>
</evidence>
<dbReference type="InterPro" id="IPR011009">
    <property type="entry name" value="Kinase-like_dom_sf"/>
</dbReference>
<dbReference type="FunFam" id="3.30.200.20:FF:000206">
    <property type="entry name" value="Serine/threonine-protein kinase Ssp1"/>
    <property type="match status" value="1"/>
</dbReference>
<evidence type="ECO:0000256" key="1">
    <source>
        <dbReference type="ARBA" id="ARBA00012513"/>
    </source>
</evidence>
<feature type="region of interest" description="Disordered" evidence="10">
    <location>
        <begin position="1"/>
        <end position="109"/>
    </location>
</feature>
<keyword evidence="4 9" id="KW-0547">Nucleotide-binding</keyword>
<evidence type="ECO:0000256" key="3">
    <source>
        <dbReference type="ARBA" id="ARBA00022679"/>
    </source>
</evidence>
<evidence type="ECO:0000256" key="7">
    <source>
        <dbReference type="ARBA" id="ARBA00047899"/>
    </source>
</evidence>
<evidence type="ECO:0000256" key="9">
    <source>
        <dbReference type="PROSITE-ProRule" id="PRU10141"/>
    </source>
</evidence>
<dbReference type="CDD" id="cd14008">
    <property type="entry name" value="STKc_LKB1_CaMKK"/>
    <property type="match status" value="1"/>
</dbReference>
<feature type="compositionally biased region" description="Low complexity" evidence="10">
    <location>
        <begin position="127"/>
        <end position="140"/>
    </location>
</feature>
<protein>
    <recommendedName>
        <fullName evidence="1">non-specific serine/threonine protein kinase</fullName>
        <ecNumber evidence="1">2.7.11.1</ecNumber>
    </recommendedName>
</protein>
<evidence type="ECO:0000259" key="11">
    <source>
        <dbReference type="PROSITE" id="PS50011"/>
    </source>
</evidence>
<comment type="caution">
    <text evidence="12">The sequence shown here is derived from an EMBL/GenBank/DDBJ whole genome shotgun (WGS) entry which is preliminary data.</text>
</comment>
<dbReference type="STRING" id="1314790.A0A1Y1YIT8"/>
<dbReference type="InParanoid" id="A0A1Y1YIT8"/>
<organism evidence="12 13">
    <name type="scientific">Basidiobolus meristosporus CBS 931.73</name>
    <dbReference type="NCBI Taxonomy" id="1314790"/>
    <lineage>
        <taxon>Eukaryota</taxon>
        <taxon>Fungi</taxon>
        <taxon>Fungi incertae sedis</taxon>
        <taxon>Zoopagomycota</taxon>
        <taxon>Entomophthoromycotina</taxon>
        <taxon>Basidiobolomycetes</taxon>
        <taxon>Basidiobolales</taxon>
        <taxon>Basidiobolaceae</taxon>
        <taxon>Basidiobolus</taxon>
    </lineage>
</organism>